<dbReference type="InterPro" id="IPR029044">
    <property type="entry name" value="Nucleotide-diphossugar_trans"/>
</dbReference>
<accession>A0A2N3LNL7</accession>
<evidence type="ECO:0000313" key="9">
    <source>
        <dbReference type="EMBL" id="PKR86216.1"/>
    </source>
</evidence>
<dbReference type="EMBL" id="PIQO01000002">
    <property type="protein sequence ID" value="PKR86216.1"/>
    <property type="molecule type" value="Genomic_DNA"/>
</dbReference>
<dbReference type="InterPro" id="IPR050256">
    <property type="entry name" value="Glycosyltransferase_2"/>
</dbReference>
<evidence type="ECO:0000256" key="5">
    <source>
        <dbReference type="ARBA" id="ARBA00022989"/>
    </source>
</evidence>
<feature type="transmembrane region" description="Helical" evidence="7">
    <location>
        <begin position="275"/>
        <end position="295"/>
    </location>
</feature>
<reference evidence="9 10" key="1">
    <citation type="submission" date="2017-11" db="EMBL/GenBank/DDBJ databases">
        <title>Bacillus camelliae sp. nov., isolated from pu'er tea.</title>
        <authorList>
            <person name="Niu L."/>
        </authorList>
    </citation>
    <scope>NUCLEOTIDE SEQUENCE [LARGE SCALE GENOMIC DNA]</scope>
    <source>
        <strain evidence="9 10">7578-1</strain>
    </source>
</reference>
<dbReference type="Pfam" id="PF00535">
    <property type="entry name" value="Glycos_transf_2"/>
    <property type="match status" value="1"/>
</dbReference>
<name>A0A2N3LNL7_9BACI</name>
<dbReference type="InterPro" id="IPR001173">
    <property type="entry name" value="Glyco_trans_2-like"/>
</dbReference>
<dbReference type="RefSeq" id="WP_101352855.1">
    <property type="nucleotide sequence ID" value="NZ_PIQO01000002.1"/>
</dbReference>
<keyword evidence="5 7" id="KW-1133">Transmembrane helix</keyword>
<sequence length="336" mass="38285">MNIPVLTIVVPCYNEEEVLHETTKQLSEVILQLIKENLITDKSKILFVDDGSRDRTWSIIEELNGVHPYVTGLKLAHNVGHQKALLAGLEIAGKNSNCVISIDADLQDDISVIREFILKYHEGYEIVYGVRKSRETDTFFKRATAQGFYRFMQMMGVNVVYNHADYRLMSKRALEELSRYKEQNLFLRGIVSLIGLKTTEVYYDRKERFAGESKYPLKKMLSFAFEGITSFSIAPIRLITLIGFLSFLFSICVGIYALVIKFMGHANTGWTSLMVSIWFLGGLLLMSVGLIGEYIGKIYEETKGRPRFAIETDLYSNEMVQSETGARFNMIRGKKG</sequence>
<keyword evidence="2" id="KW-0328">Glycosyltransferase</keyword>
<feature type="domain" description="Glycosyltransferase 2-like" evidence="8">
    <location>
        <begin position="7"/>
        <end position="177"/>
    </location>
</feature>
<keyword evidence="10" id="KW-1185">Reference proteome</keyword>
<evidence type="ECO:0000313" key="10">
    <source>
        <dbReference type="Proteomes" id="UP000233440"/>
    </source>
</evidence>
<feature type="transmembrane region" description="Helical" evidence="7">
    <location>
        <begin position="238"/>
        <end position="263"/>
    </location>
</feature>
<comment type="subcellular location">
    <subcellularLocation>
        <location evidence="1">Membrane</location>
        <topology evidence="1">Multi-pass membrane protein</topology>
    </subcellularLocation>
</comment>
<evidence type="ECO:0000256" key="1">
    <source>
        <dbReference type="ARBA" id="ARBA00004141"/>
    </source>
</evidence>
<comment type="caution">
    <text evidence="9">The sequence shown here is derived from an EMBL/GenBank/DDBJ whole genome shotgun (WGS) entry which is preliminary data.</text>
</comment>
<evidence type="ECO:0000259" key="8">
    <source>
        <dbReference type="Pfam" id="PF00535"/>
    </source>
</evidence>
<keyword evidence="6 7" id="KW-0472">Membrane</keyword>
<dbReference type="Proteomes" id="UP000233440">
    <property type="component" value="Unassembled WGS sequence"/>
</dbReference>
<organism evidence="9 10">
    <name type="scientific">Heyndrickxia camelliae</name>
    <dbReference type="NCBI Taxonomy" id="1707093"/>
    <lineage>
        <taxon>Bacteria</taxon>
        <taxon>Bacillati</taxon>
        <taxon>Bacillota</taxon>
        <taxon>Bacilli</taxon>
        <taxon>Bacillales</taxon>
        <taxon>Bacillaceae</taxon>
        <taxon>Heyndrickxia</taxon>
    </lineage>
</organism>
<dbReference type="Gene3D" id="3.90.550.10">
    <property type="entry name" value="Spore Coat Polysaccharide Biosynthesis Protein SpsA, Chain A"/>
    <property type="match status" value="1"/>
</dbReference>
<gene>
    <name evidence="9" type="ORF">CWO92_03695</name>
</gene>
<dbReference type="GO" id="GO:0005886">
    <property type="term" value="C:plasma membrane"/>
    <property type="evidence" value="ECO:0007669"/>
    <property type="project" value="TreeGrafter"/>
</dbReference>
<dbReference type="SUPFAM" id="SSF53448">
    <property type="entry name" value="Nucleotide-diphospho-sugar transferases"/>
    <property type="match status" value="1"/>
</dbReference>
<evidence type="ECO:0000256" key="6">
    <source>
        <dbReference type="ARBA" id="ARBA00023136"/>
    </source>
</evidence>
<protein>
    <submittedName>
        <fullName evidence="9">Glycosyltransferase</fullName>
    </submittedName>
</protein>
<dbReference type="CDD" id="cd04187">
    <property type="entry name" value="DPM1_like_bac"/>
    <property type="match status" value="1"/>
</dbReference>
<keyword evidence="4 7" id="KW-0812">Transmembrane</keyword>
<evidence type="ECO:0000256" key="3">
    <source>
        <dbReference type="ARBA" id="ARBA00022679"/>
    </source>
</evidence>
<dbReference type="GO" id="GO:0016757">
    <property type="term" value="F:glycosyltransferase activity"/>
    <property type="evidence" value="ECO:0007669"/>
    <property type="project" value="UniProtKB-KW"/>
</dbReference>
<evidence type="ECO:0000256" key="7">
    <source>
        <dbReference type="SAM" id="Phobius"/>
    </source>
</evidence>
<proteinExistence type="predicted"/>
<dbReference type="PANTHER" id="PTHR48090">
    <property type="entry name" value="UNDECAPRENYL-PHOSPHATE 4-DEOXY-4-FORMAMIDO-L-ARABINOSE TRANSFERASE-RELATED"/>
    <property type="match status" value="1"/>
</dbReference>
<evidence type="ECO:0000256" key="4">
    <source>
        <dbReference type="ARBA" id="ARBA00022692"/>
    </source>
</evidence>
<evidence type="ECO:0000256" key="2">
    <source>
        <dbReference type="ARBA" id="ARBA00022676"/>
    </source>
</evidence>
<dbReference type="OrthoDB" id="9807778at2"/>
<dbReference type="PANTHER" id="PTHR48090:SF1">
    <property type="entry name" value="PROPHAGE BACTOPRENOL GLUCOSYL TRANSFERASE HOMOLOG"/>
    <property type="match status" value="1"/>
</dbReference>
<keyword evidence="3 9" id="KW-0808">Transferase</keyword>
<dbReference type="AlphaFoldDB" id="A0A2N3LNL7"/>